<dbReference type="PANTHER" id="PTHR43379:SF1">
    <property type="entry name" value="CYSTATHIONINE GAMMA-SYNTHASE 1, CHLOROPLASTIC-RELATED"/>
    <property type="match status" value="1"/>
</dbReference>
<dbReference type="Proteomes" id="UP000289340">
    <property type="component" value="Chromosome 5"/>
</dbReference>
<evidence type="ECO:0000256" key="1">
    <source>
        <dbReference type="ARBA" id="ARBA00001933"/>
    </source>
</evidence>
<reference evidence="5 6" key="1">
    <citation type="submission" date="2018-09" db="EMBL/GenBank/DDBJ databases">
        <title>A high-quality reference genome of wild soybean provides a powerful tool to mine soybean genomes.</title>
        <authorList>
            <person name="Xie M."/>
            <person name="Chung C.Y.L."/>
            <person name="Li M.-W."/>
            <person name="Wong F.-L."/>
            <person name="Chan T.-F."/>
            <person name="Lam H.-M."/>
        </authorList>
    </citation>
    <scope>NUCLEOTIDE SEQUENCE [LARGE SCALE GENOMIC DNA]</scope>
    <source>
        <strain evidence="6">cv. W05</strain>
        <tissue evidence="5">Hypocotyl of etiolated seedlings</tissue>
    </source>
</reference>
<proteinExistence type="inferred from homology"/>
<comment type="similarity">
    <text evidence="3">Belongs to the trans-sulfuration enzymes family.</text>
</comment>
<dbReference type="SMR" id="A0A445KMM4"/>
<keyword evidence="6" id="KW-1185">Reference proteome</keyword>
<evidence type="ECO:0000313" key="6">
    <source>
        <dbReference type="Proteomes" id="UP000289340"/>
    </source>
</evidence>
<feature type="region of interest" description="Disordered" evidence="4">
    <location>
        <begin position="1"/>
        <end position="38"/>
    </location>
</feature>
<protein>
    <submittedName>
        <fullName evidence="5">Cystathionine gamma-synthase 1, chloroplastic</fullName>
    </submittedName>
</protein>
<dbReference type="AlphaFoldDB" id="A0A445KMM4"/>
<evidence type="ECO:0000256" key="2">
    <source>
        <dbReference type="ARBA" id="ARBA00022898"/>
    </source>
</evidence>
<sequence length="233" mass="24801">MASFRSRRSSLPPKPTTATASPCRASTPTRASLRSSAGSGTVFHGISSLILLFYSLPTSSASSTSSDNSPAVGASAPPATTAADAATVPLPVDVAATEDIIVFAAATKNGTIQLNNSSYSFLKSDASKMIHAAERLGTGIETDGITTLVLNTSAYFFKKTVDLIDFKENRQVSYEYKRYENPTTVLLEEKISILEGAESTVILASGIFNIRRLTSLMLTSVIFKKTDVVIIIY</sequence>
<dbReference type="GO" id="GO:0009086">
    <property type="term" value="P:methionine biosynthetic process"/>
    <property type="evidence" value="ECO:0007669"/>
    <property type="project" value="InterPro"/>
</dbReference>
<dbReference type="GO" id="GO:0030170">
    <property type="term" value="F:pyridoxal phosphate binding"/>
    <property type="evidence" value="ECO:0007669"/>
    <property type="project" value="InterPro"/>
</dbReference>
<dbReference type="Gene3D" id="3.40.640.10">
    <property type="entry name" value="Type I PLP-dependent aspartate aminotransferase-like (Major domain)"/>
    <property type="match status" value="1"/>
</dbReference>
<dbReference type="SUPFAM" id="SSF53383">
    <property type="entry name" value="PLP-dependent transferases"/>
    <property type="match status" value="1"/>
</dbReference>
<dbReference type="InterPro" id="IPR015424">
    <property type="entry name" value="PyrdxlP-dep_Trfase"/>
</dbReference>
<organism evidence="5 6">
    <name type="scientific">Glycine soja</name>
    <name type="common">Wild soybean</name>
    <dbReference type="NCBI Taxonomy" id="3848"/>
    <lineage>
        <taxon>Eukaryota</taxon>
        <taxon>Viridiplantae</taxon>
        <taxon>Streptophyta</taxon>
        <taxon>Embryophyta</taxon>
        <taxon>Tracheophyta</taxon>
        <taxon>Spermatophyta</taxon>
        <taxon>Magnoliopsida</taxon>
        <taxon>eudicotyledons</taxon>
        <taxon>Gunneridae</taxon>
        <taxon>Pentapetalae</taxon>
        <taxon>rosids</taxon>
        <taxon>fabids</taxon>
        <taxon>Fabales</taxon>
        <taxon>Fabaceae</taxon>
        <taxon>Papilionoideae</taxon>
        <taxon>50 kb inversion clade</taxon>
        <taxon>NPAAA clade</taxon>
        <taxon>indigoferoid/millettioid clade</taxon>
        <taxon>Phaseoleae</taxon>
        <taxon>Glycine</taxon>
        <taxon>Glycine subgen. Soja</taxon>
    </lineage>
</organism>
<dbReference type="GO" id="GO:0009507">
    <property type="term" value="C:chloroplast"/>
    <property type="evidence" value="ECO:0007669"/>
    <property type="project" value="TreeGrafter"/>
</dbReference>
<dbReference type="InterPro" id="IPR044639">
    <property type="entry name" value="CGS1/2"/>
</dbReference>
<gene>
    <name evidence="5" type="ORF">D0Y65_011998</name>
</gene>
<dbReference type="InterPro" id="IPR000277">
    <property type="entry name" value="Cys/Met-Metab_PyrdxlP-dep_enz"/>
</dbReference>
<feature type="compositionally biased region" description="Polar residues" evidence="4">
    <location>
        <begin position="16"/>
        <end position="38"/>
    </location>
</feature>
<evidence type="ECO:0000313" key="5">
    <source>
        <dbReference type="EMBL" id="RZC12014.1"/>
    </source>
</evidence>
<dbReference type="GO" id="GO:0019346">
    <property type="term" value="P:transsulfuration"/>
    <property type="evidence" value="ECO:0007669"/>
    <property type="project" value="InterPro"/>
</dbReference>
<dbReference type="PANTHER" id="PTHR43379">
    <property type="entry name" value="CYSTATHIONINE GAMMA-SYNTHASE"/>
    <property type="match status" value="1"/>
</dbReference>
<accession>A0A445KMM4</accession>
<evidence type="ECO:0000256" key="3">
    <source>
        <dbReference type="RuleBase" id="RU362118"/>
    </source>
</evidence>
<dbReference type="Pfam" id="PF01053">
    <property type="entry name" value="Cys_Met_Meta_PP"/>
    <property type="match status" value="1"/>
</dbReference>
<keyword evidence="2 3" id="KW-0663">Pyridoxal phosphate</keyword>
<comment type="cofactor">
    <cofactor evidence="1 3">
        <name>pyridoxal 5'-phosphate</name>
        <dbReference type="ChEBI" id="CHEBI:597326"/>
    </cofactor>
</comment>
<dbReference type="InterPro" id="IPR015421">
    <property type="entry name" value="PyrdxlP-dep_Trfase_major"/>
</dbReference>
<name>A0A445KMM4_GLYSO</name>
<evidence type="ECO:0000256" key="4">
    <source>
        <dbReference type="SAM" id="MobiDB-lite"/>
    </source>
</evidence>
<comment type="caution">
    <text evidence="5">The sequence shown here is derived from an EMBL/GenBank/DDBJ whole genome shotgun (WGS) entry which is preliminary data.</text>
</comment>
<dbReference type="EMBL" id="QZWG01000005">
    <property type="protein sequence ID" value="RZC12014.1"/>
    <property type="molecule type" value="Genomic_DNA"/>
</dbReference>
<dbReference type="GO" id="GO:0003962">
    <property type="term" value="F:cystathionine gamma-synthase activity"/>
    <property type="evidence" value="ECO:0007669"/>
    <property type="project" value="InterPro"/>
</dbReference>